<evidence type="ECO:0000256" key="1">
    <source>
        <dbReference type="SAM" id="SignalP"/>
    </source>
</evidence>
<feature type="chain" id="PRO_5014876043" evidence="1">
    <location>
        <begin position="22"/>
        <end position="134"/>
    </location>
</feature>
<name>A0A2M4C6M1_9DIPT</name>
<dbReference type="AlphaFoldDB" id="A0A2M4C6M1"/>
<proteinExistence type="predicted"/>
<sequence length="134" mass="14791">MTFWRWFGCRGLALVIYGTTARDSSFQCSSPSSIQETMAPRSNRLASSDFLCFCYTSGSFYCSGGGHIAIARSLEIVHGLLDWLKPLSDATSKANPRQRQRQTSVPCFFGYSAETCPVVPERPRLTVRSPTPPG</sequence>
<feature type="signal peptide" evidence="1">
    <location>
        <begin position="1"/>
        <end position="21"/>
    </location>
</feature>
<accession>A0A2M4C6M1</accession>
<evidence type="ECO:0000313" key="2">
    <source>
        <dbReference type="EMBL" id="MBW61016.1"/>
    </source>
</evidence>
<dbReference type="EMBL" id="GGFJ01011875">
    <property type="protein sequence ID" value="MBW61016.1"/>
    <property type="molecule type" value="Transcribed_RNA"/>
</dbReference>
<organism evidence="2">
    <name type="scientific">Anopheles marajoara</name>
    <dbReference type="NCBI Taxonomy" id="58244"/>
    <lineage>
        <taxon>Eukaryota</taxon>
        <taxon>Metazoa</taxon>
        <taxon>Ecdysozoa</taxon>
        <taxon>Arthropoda</taxon>
        <taxon>Hexapoda</taxon>
        <taxon>Insecta</taxon>
        <taxon>Pterygota</taxon>
        <taxon>Neoptera</taxon>
        <taxon>Endopterygota</taxon>
        <taxon>Diptera</taxon>
        <taxon>Nematocera</taxon>
        <taxon>Culicoidea</taxon>
        <taxon>Culicidae</taxon>
        <taxon>Anophelinae</taxon>
        <taxon>Anopheles</taxon>
    </lineage>
</organism>
<protein>
    <submittedName>
        <fullName evidence="2">Putative secreted protein</fullName>
    </submittedName>
</protein>
<reference evidence="2" key="1">
    <citation type="submission" date="2018-01" db="EMBL/GenBank/DDBJ databases">
        <title>An insight into the sialome of Amazonian anophelines.</title>
        <authorList>
            <person name="Ribeiro J.M."/>
            <person name="Scarpassa V."/>
            <person name="Calvo E."/>
        </authorList>
    </citation>
    <scope>NUCLEOTIDE SEQUENCE</scope>
    <source>
        <tissue evidence="2">Salivary glands</tissue>
    </source>
</reference>
<keyword evidence="1" id="KW-0732">Signal</keyword>